<gene>
    <name evidence="1" type="ORF">YALI1_A22415g</name>
</gene>
<protein>
    <submittedName>
        <fullName evidence="1">Uncharacterized protein</fullName>
    </submittedName>
</protein>
<dbReference type="RefSeq" id="XP_068137990.1">
    <property type="nucleotide sequence ID" value="XM_068281889.1"/>
</dbReference>
<sequence length="355" mass="41303">MSTIGEDGLIETHVIPKKRLTQLYKNLSKQRQFVPPFPKQTLPLNDEILPFEFTKGDEKYIKEHIIASVITHSAIPDFLRLEPSDIPHLQKRYGYQRLQVKMRDICNRLSGTPCLASVHKQTATEDMIDQIDMTWNLSRELTKAMKKRNRLTSTIYHFLLIFQNLHPHLSMKMAAATMVHLLEEGHARINIKRFVFPALEYSGPTWETVMTNNLSPLTKDTERTGRSDFSRAEKRKLAEALLKLHRCKYPQREEDIIGIVESLIEETKRKYTPVQLIREMVCMLGKVDQIKSVVRMSVRLQMSLYFLLAIETRISHQQEKARRRELDTRGREVMRMIKEGSSAGILEEDMSLNVS</sequence>
<dbReference type="AlphaFoldDB" id="A0A1D8N5R1"/>
<organism evidence="1 2">
    <name type="scientific">Yarrowia lipolytica</name>
    <name type="common">Candida lipolytica</name>
    <dbReference type="NCBI Taxonomy" id="4952"/>
    <lineage>
        <taxon>Eukaryota</taxon>
        <taxon>Fungi</taxon>
        <taxon>Dikarya</taxon>
        <taxon>Ascomycota</taxon>
        <taxon>Saccharomycotina</taxon>
        <taxon>Dipodascomycetes</taxon>
        <taxon>Dipodascales</taxon>
        <taxon>Dipodascales incertae sedis</taxon>
        <taxon>Yarrowia</taxon>
    </lineage>
</organism>
<proteinExistence type="predicted"/>
<dbReference type="Proteomes" id="UP000182444">
    <property type="component" value="Chromosome 1A"/>
</dbReference>
<name>A0A1D8N5R1_YARLL</name>
<accession>A0A1D8N5R1</accession>
<evidence type="ECO:0000313" key="2">
    <source>
        <dbReference type="Proteomes" id="UP000182444"/>
    </source>
</evidence>
<dbReference type="GeneID" id="94582552"/>
<dbReference type="VEuPathDB" id="FungiDB:YALI1_A22415g"/>
<reference evidence="1 2" key="1">
    <citation type="journal article" date="2016" name="PLoS ONE">
        <title>Sequence Assembly of Yarrowia lipolytica Strain W29/CLIB89 Shows Transposable Element Diversity.</title>
        <authorList>
            <person name="Magnan C."/>
            <person name="Yu J."/>
            <person name="Chang I."/>
            <person name="Jahn E."/>
            <person name="Kanomata Y."/>
            <person name="Wu J."/>
            <person name="Zeller M."/>
            <person name="Oakes M."/>
            <person name="Baldi P."/>
            <person name="Sandmeyer S."/>
        </authorList>
    </citation>
    <scope>NUCLEOTIDE SEQUENCE [LARGE SCALE GENOMIC DNA]</scope>
    <source>
        <strain evidence="2">CLIB89(W29)</strain>
    </source>
</reference>
<evidence type="ECO:0000313" key="1">
    <source>
        <dbReference type="EMBL" id="AOW00972.1"/>
    </source>
</evidence>
<dbReference type="EMBL" id="CP017553">
    <property type="protein sequence ID" value="AOW00972.1"/>
    <property type="molecule type" value="Genomic_DNA"/>
</dbReference>
<dbReference type="VEuPathDB" id="FungiDB:YALI0_A21395g"/>